<evidence type="ECO:0000313" key="3">
    <source>
        <dbReference type="EMBL" id="KAK0614583.1"/>
    </source>
</evidence>
<evidence type="ECO:0000313" key="4">
    <source>
        <dbReference type="Proteomes" id="UP001175000"/>
    </source>
</evidence>
<gene>
    <name evidence="3" type="ORF">B0T14DRAFT_311306</name>
</gene>
<dbReference type="PANTHER" id="PTHR42354:SF1">
    <property type="entry name" value="C2H2-TYPE DOMAIN-CONTAINING PROTEIN"/>
    <property type="match status" value="1"/>
</dbReference>
<feature type="region of interest" description="Disordered" evidence="1">
    <location>
        <begin position="173"/>
        <end position="223"/>
    </location>
</feature>
<keyword evidence="2" id="KW-1133">Transmembrane helix</keyword>
<accession>A0AA39WFS1</accession>
<dbReference type="Proteomes" id="UP001175000">
    <property type="component" value="Unassembled WGS sequence"/>
</dbReference>
<reference evidence="3" key="1">
    <citation type="submission" date="2023-06" db="EMBL/GenBank/DDBJ databases">
        <title>Genome-scale phylogeny and comparative genomics of the fungal order Sordariales.</title>
        <authorList>
            <consortium name="Lawrence Berkeley National Laboratory"/>
            <person name="Hensen N."/>
            <person name="Bonometti L."/>
            <person name="Westerberg I."/>
            <person name="Brannstrom I.O."/>
            <person name="Guillou S."/>
            <person name="Cros-Aarteil S."/>
            <person name="Calhoun S."/>
            <person name="Haridas S."/>
            <person name="Kuo A."/>
            <person name="Mondo S."/>
            <person name="Pangilinan J."/>
            <person name="Riley R."/>
            <person name="Labutti K."/>
            <person name="Andreopoulos B."/>
            <person name="Lipzen A."/>
            <person name="Chen C."/>
            <person name="Yanf M."/>
            <person name="Daum C."/>
            <person name="Ng V."/>
            <person name="Clum A."/>
            <person name="Steindorff A."/>
            <person name="Ohm R."/>
            <person name="Martin F."/>
            <person name="Silar P."/>
            <person name="Natvig D."/>
            <person name="Lalanne C."/>
            <person name="Gautier V."/>
            <person name="Ament-Velasquez S.L."/>
            <person name="Kruys A."/>
            <person name="Hutchinson M.I."/>
            <person name="Powell A.J."/>
            <person name="Barry K."/>
            <person name="Miller A.N."/>
            <person name="Grigoriev I.V."/>
            <person name="Debuchy R."/>
            <person name="Gladieux P."/>
            <person name="Thoren M.H."/>
            <person name="Johannesson H."/>
        </authorList>
    </citation>
    <scope>NUCLEOTIDE SEQUENCE</scope>
    <source>
        <strain evidence="3">CBS 606.72</strain>
    </source>
</reference>
<proteinExistence type="predicted"/>
<name>A0AA39WFS1_9PEZI</name>
<feature type="transmembrane region" description="Helical" evidence="2">
    <location>
        <begin position="15"/>
        <end position="36"/>
    </location>
</feature>
<evidence type="ECO:0000256" key="2">
    <source>
        <dbReference type="SAM" id="Phobius"/>
    </source>
</evidence>
<keyword evidence="2" id="KW-0472">Membrane</keyword>
<comment type="caution">
    <text evidence="3">The sequence shown here is derived from an EMBL/GenBank/DDBJ whole genome shotgun (WGS) entry which is preliminary data.</text>
</comment>
<dbReference type="AlphaFoldDB" id="A0AA39WFS1"/>
<feature type="compositionally biased region" description="Low complexity" evidence="1">
    <location>
        <begin position="175"/>
        <end position="195"/>
    </location>
</feature>
<dbReference type="EMBL" id="JAULSU010000006">
    <property type="protein sequence ID" value="KAK0614583.1"/>
    <property type="molecule type" value="Genomic_DNA"/>
</dbReference>
<feature type="region of interest" description="Disordered" evidence="1">
    <location>
        <begin position="354"/>
        <end position="377"/>
    </location>
</feature>
<keyword evidence="2" id="KW-0812">Transmembrane</keyword>
<sequence>MNYASWIEEKRLKQGFIIATLISTIAGTFTTGINLYDRILEKRKQTKLDKGQDDKIRELERRVGEHHGGYGGGAQRGGDDDRLRQSLEYGGSAVKGEYDRHYAELGGRYAEGDLTAQLQLQSAVITLQQTVINVLEEALYSGRPPDISKLYNASEFARQGSVRALRDQYRRMLESSSAPSGAARRPPGPIRRISSTSALDDRRRALPPVPEAPSQSYSSSESGPLFCPAAADLQSSSSLPLQEILAPSVKDEFICGICQAELESHPWRIEVDLPIKHRYKPDKHEEVEVVEIRTFSLTGRFLAKCHRPGGGYACWLCARFRERDTICESVEGLVRHIKGKHGIGEVEGDADVREVRGSSVASGGRREGSRGRSRGRR</sequence>
<dbReference type="PANTHER" id="PTHR42354">
    <property type="entry name" value="C2H2-TYPE DOMAIN-CONTAINING PROTEIN"/>
    <property type="match status" value="1"/>
</dbReference>
<keyword evidence="4" id="KW-1185">Reference proteome</keyword>
<evidence type="ECO:0000256" key="1">
    <source>
        <dbReference type="SAM" id="MobiDB-lite"/>
    </source>
</evidence>
<feature type="region of interest" description="Disordered" evidence="1">
    <location>
        <begin position="61"/>
        <end position="83"/>
    </location>
</feature>
<protein>
    <submittedName>
        <fullName evidence="3">Uncharacterized protein</fullName>
    </submittedName>
</protein>
<organism evidence="3 4">
    <name type="scientific">Immersiella caudata</name>
    <dbReference type="NCBI Taxonomy" id="314043"/>
    <lineage>
        <taxon>Eukaryota</taxon>
        <taxon>Fungi</taxon>
        <taxon>Dikarya</taxon>
        <taxon>Ascomycota</taxon>
        <taxon>Pezizomycotina</taxon>
        <taxon>Sordariomycetes</taxon>
        <taxon>Sordariomycetidae</taxon>
        <taxon>Sordariales</taxon>
        <taxon>Lasiosphaeriaceae</taxon>
        <taxon>Immersiella</taxon>
    </lineage>
</organism>